<reference evidence="10 11" key="1">
    <citation type="submission" date="2012-02" db="EMBL/GenBank/DDBJ databases">
        <title>Improved High-Quality Draft sequence of Microvirga sp. WSM3557.</title>
        <authorList>
            <consortium name="US DOE Joint Genome Institute"/>
            <person name="Lucas S."/>
            <person name="Han J."/>
            <person name="Lapidus A."/>
            <person name="Cheng J.-F."/>
            <person name="Goodwin L."/>
            <person name="Pitluck S."/>
            <person name="Peters L."/>
            <person name="Zhang X."/>
            <person name="Detter J.C."/>
            <person name="Han C."/>
            <person name="Tapia R."/>
            <person name="Land M."/>
            <person name="Hauser L."/>
            <person name="Kyrpides N."/>
            <person name="Ivanova N."/>
            <person name="Pagani I."/>
            <person name="Brau L."/>
            <person name="Yates R."/>
            <person name="O'Hara G."/>
            <person name="Rui T."/>
            <person name="Howieson J."/>
            <person name="Reeve W."/>
            <person name="Woyke T."/>
        </authorList>
    </citation>
    <scope>NUCLEOTIDE SEQUENCE [LARGE SCALE GENOMIC DNA]</scope>
    <source>
        <strain evidence="10 11">WSM3557</strain>
    </source>
</reference>
<protein>
    <submittedName>
        <fullName evidence="10">Glycosyl transferase</fullName>
    </submittedName>
</protein>
<keyword evidence="11" id="KW-1185">Reference proteome</keyword>
<feature type="transmembrane region" description="Helical" evidence="8">
    <location>
        <begin position="518"/>
        <end position="540"/>
    </location>
</feature>
<feature type="transmembrane region" description="Helical" evidence="8">
    <location>
        <begin position="410"/>
        <end position="429"/>
    </location>
</feature>
<evidence type="ECO:0000256" key="7">
    <source>
        <dbReference type="SAM" id="MobiDB-lite"/>
    </source>
</evidence>
<keyword evidence="4 8" id="KW-0812">Transmembrane</keyword>
<dbReference type="Proteomes" id="UP000003947">
    <property type="component" value="Unassembled WGS sequence"/>
</dbReference>
<dbReference type="Pfam" id="PF13632">
    <property type="entry name" value="Glyco_trans_2_3"/>
    <property type="match status" value="1"/>
</dbReference>
<name>I4Z185_9HYPH</name>
<dbReference type="PATRIC" id="fig|864069.3.peg.1438"/>
<dbReference type="GO" id="GO:0016758">
    <property type="term" value="F:hexosyltransferase activity"/>
    <property type="evidence" value="ECO:0007669"/>
    <property type="project" value="TreeGrafter"/>
</dbReference>
<dbReference type="OrthoDB" id="9806824at2"/>
<proteinExistence type="predicted"/>
<dbReference type="Gene3D" id="3.90.550.10">
    <property type="entry name" value="Spore Coat Polysaccharide Biosynthesis Protein SpsA, Chain A"/>
    <property type="match status" value="1"/>
</dbReference>
<evidence type="ECO:0000313" key="10">
    <source>
        <dbReference type="EMBL" id="EIM29977.1"/>
    </source>
</evidence>
<evidence type="ECO:0000256" key="6">
    <source>
        <dbReference type="ARBA" id="ARBA00023136"/>
    </source>
</evidence>
<dbReference type="RefSeq" id="WP_009490111.1">
    <property type="nucleotide sequence ID" value="NZ_CP141050.1"/>
</dbReference>
<gene>
    <name evidence="10" type="ORF">MicloDRAFT_00012980</name>
</gene>
<accession>I4Z185</accession>
<dbReference type="InterPro" id="IPR001173">
    <property type="entry name" value="Glyco_trans_2-like"/>
</dbReference>
<feature type="transmembrane region" description="Helical" evidence="8">
    <location>
        <begin position="76"/>
        <end position="98"/>
    </location>
</feature>
<dbReference type="EMBL" id="JH660640">
    <property type="protein sequence ID" value="EIM29977.1"/>
    <property type="molecule type" value="Genomic_DNA"/>
</dbReference>
<feature type="compositionally biased region" description="Basic and acidic residues" evidence="7">
    <location>
        <begin position="1"/>
        <end position="11"/>
    </location>
</feature>
<dbReference type="PANTHER" id="PTHR43867">
    <property type="entry name" value="CELLULOSE SYNTHASE CATALYTIC SUBUNIT A [UDP-FORMING]"/>
    <property type="match status" value="1"/>
</dbReference>
<dbReference type="AlphaFoldDB" id="I4Z185"/>
<keyword evidence="2" id="KW-0328">Glycosyltransferase</keyword>
<evidence type="ECO:0000256" key="5">
    <source>
        <dbReference type="ARBA" id="ARBA00022989"/>
    </source>
</evidence>
<organism evidence="10 11">
    <name type="scientific">Microvirga lotononidis</name>
    <dbReference type="NCBI Taxonomy" id="864069"/>
    <lineage>
        <taxon>Bacteria</taxon>
        <taxon>Pseudomonadati</taxon>
        <taxon>Pseudomonadota</taxon>
        <taxon>Alphaproteobacteria</taxon>
        <taxon>Hyphomicrobiales</taxon>
        <taxon>Methylobacteriaceae</taxon>
        <taxon>Microvirga</taxon>
    </lineage>
</organism>
<dbReference type="InterPro" id="IPR029044">
    <property type="entry name" value="Nucleotide-diphossugar_trans"/>
</dbReference>
<keyword evidence="3 10" id="KW-0808">Transferase</keyword>
<dbReference type="STRING" id="864069.MicloDRAFT_00012980"/>
<feature type="transmembrane region" description="Helical" evidence="8">
    <location>
        <begin position="376"/>
        <end position="398"/>
    </location>
</feature>
<evidence type="ECO:0000256" key="8">
    <source>
        <dbReference type="SAM" id="Phobius"/>
    </source>
</evidence>
<dbReference type="HOGENOM" id="CLU_026225_0_0_5"/>
<evidence type="ECO:0000256" key="1">
    <source>
        <dbReference type="ARBA" id="ARBA00004141"/>
    </source>
</evidence>
<evidence type="ECO:0000259" key="9">
    <source>
        <dbReference type="Pfam" id="PF13632"/>
    </source>
</evidence>
<feature type="transmembrane region" description="Helical" evidence="8">
    <location>
        <begin position="44"/>
        <end position="64"/>
    </location>
</feature>
<dbReference type="InterPro" id="IPR050321">
    <property type="entry name" value="Glycosyltr_2/OpgH_subfam"/>
</dbReference>
<keyword evidence="5 8" id="KW-1133">Transmembrane helix</keyword>
<dbReference type="GO" id="GO:0005886">
    <property type="term" value="C:plasma membrane"/>
    <property type="evidence" value="ECO:0007669"/>
    <property type="project" value="TreeGrafter"/>
</dbReference>
<dbReference type="eggNOG" id="COG1215">
    <property type="taxonomic scope" value="Bacteria"/>
</dbReference>
<feature type="transmembrane region" description="Helical" evidence="8">
    <location>
        <begin position="494"/>
        <end position="511"/>
    </location>
</feature>
<evidence type="ECO:0000256" key="3">
    <source>
        <dbReference type="ARBA" id="ARBA00022679"/>
    </source>
</evidence>
<feature type="region of interest" description="Disordered" evidence="7">
    <location>
        <begin position="1"/>
        <end position="25"/>
    </location>
</feature>
<evidence type="ECO:0000256" key="2">
    <source>
        <dbReference type="ARBA" id="ARBA00022676"/>
    </source>
</evidence>
<feature type="domain" description="Glycosyltransferase 2-like" evidence="9">
    <location>
        <begin position="208"/>
        <end position="394"/>
    </location>
</feature>
<dbReference type="PANTHER" id="PTHR43867:SF2">
    <property type="entry name" value="CELLULOSE SYNTHASE CATALYTIC SUBUNIT A [UDP-FORMING]"/>
    <property type="match status" value="1"/>
</dbReference>
<dbReference type="CDD" id="cd06421">
    <property type="entry name" value="CESA_CelA_like"/>
    <property type="match status" value="1"/>
</dbReference>
<sequence precursor="true">MTLVLEHEPRSEGLSPLPPVGPGKAAATEEQPLLVPLFTGYRKAGYWMLAAIWLATLVYFWEWWLRPEHNIGTIRYTVTTLTLAWLTLLPLYFVFIFLNGRMPNAARPAPRDHRVAMVVTKAPSEPFPIVKETLEAMLRQTYPHDAWLADEDPTPETIAWCAAHGVRISTRKGRNDYHRVTWPRRTRCKEGNLAFFYDHFGYENYDFVAQLDADHVPDETYLEEMLRPFGDPHVGYVSAPSICDRNASGSWSARGRLYVEAMLHGALQAGYNGGLAPLCIGSHYAVRTKALKEIGGLGPELAEDHSTTLFMNAYGWRGVHAVNAIAHGDGPQTFADMVTQEFQWSRSLMMILLEYTPGLLHGMPWRLKLQFLFCQLWYPLFSLVMPLMFVMPIVALVLDANIVGVTYPEFMLHFGVGTLALVLIVATLARSGWGRPADGKVLSWEGTLFLFARWPWSLLGTAAAVRDWWTGTIVEFRVTPKGTAETPPLPTRVVLPYALLSLASGLPALLLDHRESSAGFYVFTIVNCVLYAILTVTILVRHCTENGILRPGDSIAIGRANCVPAMVIAAMILVPCLAMPRRIPQGLAGITFGIEKALEQIPGRTWLATDTPRAQHLALKEIRS</sequence>
<dbReference type="SUPFAM" id="SSF53448">
    <property type="entry name" value="Nucleotide-diphospho-sugar transferases"/>
    <property type="match status" value="1"/>
</dbReference>
<comment type="subcellular location">
    <subcellularLocation>
        <location evidence="1">Membrane</location>
        <topology evidence="1">Multi-pass membrane protein</topology>
    </subcellularLocation>
</comment>
<keyword evidence="6 8" id="KW-0472">Membrane</keyword>
<evidence type="ECO:0000313" key="11">
    <source>
        <dbReference type="Proteomes" id="UP000003947"/>
    </source>
</evidence>
<evidence type="ECO:0000256" key="4">
    <source>
        <dbReference type="ARBA" id="ARBA00022692"/>
    </source>
</evidence>
<feature type="transmembrane region" description="Helical" evidence="8">
    <location>
        <begin position="555"/>
        <end position="578"/>
    </location>
</feature>